<protein>
    <submittedName>
        <fullName evidence="1">Uncharacterized protein</fullName>
    </submittedName>
</protein>
<dbReference type="InterPro" id="IPR029058">
    <property type="entry name" value="AB_hydrolase_fold"/>
</dbReference>
<accession>G7EAZ1</accession>
<name>G7EAZ1_MIXOS</name>
<gene>
    <name evidence="1" type="primary">Mo06704</name>
    <name evidence="1" type="ORF">E5Q_06704</name>
</gene>
<dbReference type="HOGENOM" id="CLU_2159006_0_0_1"/>
<evidence type="ECO:0000313" key="2">
    <source>
        <dbReference type="Proteomes" id="UP000009131"/>
    </source>
</evidence>
<reference evidence="1 2" key="2">
    <citation type="journal article" date="2012" name="Open Biol.">
        <title>Characteristics of nucleosomes and linker DNA regions on the genome of the basidiomycete Mixia osmundae revealed by mono- and dinucleosome mapping.</title>
        <authorList>
            <person name="Nishida H."/>
            <person name="Kondo S."/>
            <person name="Matsumoto T."/>
            <person name="Suzuki Y."/>
            <person name="Yoshikawa H."/>
            <person name="Taylor T.D."/>
            <person name="Sugiyama J."/>
        </authorList>
    </citation>
    <scope>NUCLEOTIDE SEQUENCE [LARGE SCALE GENOMIC DNA]</scope>
    <source>
        <strain evidence="2">CBS 9802 / IAM 14324 / JCM 22182 / KY 12970</strain>
    </source>
</reference>
<sequence>MGLLPDWLRRAIDTAIAQYLPARYGGFDIRCSRLASIHGAWDPWRETTQAAIEVPNRFDTASQPYKFISGAIHHFDGYGVPAKESNILPGPVAQVQSEIVAFVQGWLSEAS</sequence>
<dbReference type="EMBL" id="BABT02000252">
    <property type="protein sequence ID" value="GAB00002.1"/>
    <property type="molecule type" value="Genomic_DNA"/>
</dbReference>
<keyword evidence="2" id="KW-1185">Reference proteome</keyword>
<proteinExistence type="predicted"/>
<organism evidence="1 2">
    <name type="scientific">Mixia osmundae (strain CBS 9802 / IAM 14324 / JCM 22182 / KY 12970)</name>
    <dbReference type="NCBI Taxonomy" id="764103"/>
    <lineage>
        <taxon>Eukaryota</taxon>
        <taxon>Fungi</taxon>
        <taxon>Dikarya</taxon>
        <taxon>Basidiomycota</taxon>
        <taxon>Pucciniomycotina</taxon>
        <taxon>Mixiomycetes</taxon>
        <taxon>Mixiales</taxon>
        <taxon>Mixiaceae</taxon>
        <taxon>Mixia</taxon>
    </lineage>
</organism>
<comment type="caution">
    <text evidence="1">The sequence shown here is derived from an EMBL/GenBank/DDBJ whole genome shotgun (WGS) entry which is preliminary data.</text>
</comment>
<dbReference type="Gene3D" id="3.40.50.1820">
    <property type="entry name" value="alpha/beta hydrolase"/>
    <property type="match status" value="1"/>
</dbReference>
<dbReference type="InParanoid" id="G7EAZ1"/>
<dbReference type="AlphaFoldDB" id="G7EAZ1"/>
<reference evidence="1 2" key="1">
    <citation type="journal article" date="2011" name="J. Gen. Appl. Microbiol.">
        <title>Draft genome sequencing of the enigmatic basidiomycete Mixia osmundae.</title>
        <authorList>
            <person name="Nishida H."/>
            <person name="Nagatsuka Y."/>
            <person name="Sugiyama J."/>
        </authorList>
    </citation>
    <scope>NUCLEOTIDE SEQUENCE [LARGE SCALE GENOMIC DNA]</scope>
    <source>
        <strain evidence="2">CBS 9802 / IAM 14324 / JCM 22182 / KY 12970</strain>
    </source>
</reference>
<dbReference type="Proteomes" id="UP000009131">
    <property type="component" value="Unassembled WGS sequence"/>
</dbReference>
<evidence type="ECO:0000313" key="1">
    <source>
        <dbReference type="EMBL" id="GAB00002.1"/>
    </source>
</evidence>
<dbReference type="RefSeq" id="XP_014565615.1">
    <property type="nucleotide sequence ID" value="XM_014710129.1"/>
</dbReference>